<dbReference type="InterPro" id="IPR050745">
    <property type="entry name" value="Multifunctional_regulatory"/>
</dbReference>
<feature type="repeat" description="ANK" evidence="3">
    <location>
        <begin position="277"/>
        <end position="310"/>
    </location>
</feature>
<dbReference type="GeneID" id="34466446"/>
<dbReference type="RefSeq" id="XP_022400197.1">
    <property type="nucleotide sequence ID" value="XM_022550186.1"/>
</dbReference>
<dbReference type="Pfam" id="PF12796">
    <property type="entry name" value="Ank_2"/>
    <property type="match status" value="2"/>
</dbReference>
<gene>
    <name evidence="5" type="ORF">ASPGLDRAFT_82848</name>
</gene>
<evidence type="ECO:0000256" key="2">
    <source>
        <dbReference type="ARBA" id="ARBA00023043"/>
    </source>
</evidence>
<dbReference type="Proteomes" id="UP000184300">
    <property type="component" value="Unassembled WGS sequence"/>
</dbReference>
<dbReference type="SUPFAM" id="SSF48403">
    <property type="entry name" value="Ankyrin repeat"/>
    <property type="match status" value="1"/>
</dbReference>
<dbReference type="Gene3D" id="1.25.40.20">
    <property type="entry name" value="Ankyrin repeat-containing domain"/>
    <property type="match status" value="1"/>
</dbReference>
<dbReference type="InterPro" id="IPR002110">
    <property type="entry name" value="Ankyrin_rpt"/>
</dbReference>
<dbReference type="PROSITE" id="PS50088">
    <property type="entry name" value="ANK_REPEAT"/>
    <property type="match status" value="2"/>
</dbReference>
<dbReference type="PANTHER" id="PTHR24189:SF50">
    <property type="entry name" value="ANKYRIN REPEAT AND SOCS BOX PROTEIN 2"/>
    <property type="match status" value="1"/>
</dbReference>
<feature type="region of interest" description="Disordered" evidence="4">
    <location>
        <begin position="1"/>
        <end position="21"/>
    </location>
</feature>
<evidence type="ECO:0000256" key="3">
    <source>
        <dbReference type="PROSITE-ProRule" id="PRU00023"/>
    </source>
</evidence>
<reference evidence="6" key="1">
    <citation type="journal article" date="2017" name="Genome Biol.">
        <title>Comparative genomics reveals high biological diversity and specific adaptations in the industrially and medically important fungal genus Aspergillus.</title>
        <authorList>
            <person name="de Vries R.P."/>
            <person name="Riley R."/>
            <person name="Wiebenga A."/>
            <person name="Aguilar-Osorio G."/>
            <person name="Amillis S."/>
            <person name="Uchima C.A."/>
            <person name="Anderluh G."/>
            <person name="Asadollahi M."/>
            <person name="Askin M."/>
            <person name="Barry K."/>
            <person name="Battaglia E."/>
            <person name="Bayram O."/>
            <person name="Benocci T."/>
            <person name="Braus-Stromeyer S.A."/>
            <person name="Caldana C."/>
            <person name="Canovas D."/>
            <person name="Cerqueira G.C."/>
            <person name="Chen F."/>
            <person name="Chen W."/>
            <person name="Choi C."/>
            <person name="Clum A."/>
            <person name="Dos Santos R.A."/>
            <person name="Damasio A.R."/>
            <person name="Diallinas G."/>
            <person name="Emri T."/>
            <person name="Fekete E."/>
            <person name="Flipphi M."/>
            <person name="Freyberg S."/>
            <person name="Gallo A."/>
            <person name="Gournas C."/>
            <person name="Habgood R."/>
            <person name="Hainaut M."/>
            <person name="Harispe M.L."/>
            <person name="Henrissat B."/>
            <person name="Hilden K.S."/>
            <person name="Hope R."/>
            <person name="Hossain A."/>
            <person name="Karabika E."/>
            <person name="Karaffa L."/>
            <person name="Karanyi Z."/>
            <person name="Krasevec N."/>
            <person name="Kuo A."/>
            <person name="Kusch H."/>
            <person name="LaButti K."/>
            <person name="Lagendijk E.L."/>
            <person name="Lapidus A."/>
            <person name="Levasseur A."/>
            <person name="Lindquist E."/>
            <person name="Lipzen A."/>
            <person name="Logrieco A.F."/>
            <person name="MacCabe A."/>
            <person name="Maekelae M.R."/>
            <person name="Malavazi I."/>
            <person name="Melin P."/>
            <person name="Meyer V."/>
            <person name="Mielnichuk N."/>
            <person name="Miskei M."/>
            <person name="Molnar A.P."/>
            <person name="Mule G."/>
            <person name="Ngan C.Y."/>
            <person name="Orejas M."/>
            <person name="Orosz E."/>
            <person name="Ouedraogo J.P."/>
            <person name="Overkamp K.M."/>
            <person name="Park H.-S."/>
            <person name="Perrone G."/>
            <person name="Piumi F."/>
            <person name="Punt P.J."/>
            <person name="Ram A.F."/>
            <person name="Ramon A."/>
            <person name="Rauscher S."/>
            <person name="Record E."/>
            <person name="Riano-Pachon D.M."/>
            <person name="Robert V."/>
            <person name="Roehrig J."/>
            <person name="Ruller R."/>
            <person name="Salamov A."/>
            <person name="Salih N.S."/>
            <person name="Samson R.A."/>
            <person name="Sandor E."/>
            <person name="Sanguinetti M."/>
            <person name="Schuetze T."/>
            <person name="Sepcic K."/>
            <person name="Shelest E."/>
            <person name="Sherlock G."/>
            <person name="Sophianopoulou V."/>
            <person name="Squina F.M."/>
            <person name="Sun H."/>
            <person name="Susca A."/>
            <person name="Todd R.B."/>
            <person name="Tsang A."/>
            <person name="Unkles S.E."/>
            <person name="van de Wiele N."/>
            <person name="van Rossen-Uffink D."/>
            <person name="Oliveira J.V."/>
            <person name="Vesth T.C."/>
            <person name="Visser J."/>
            <person name="Yu J.-H."/>
            <person name="Zhou M."/>
            <person name="Andersen M.R."/>
            <person name="Archer D.B."/>
            <person name="Baker S.E."/>
            <person name="Benoit I."/>
            <person name="Brakhage A.A."/>
            <person name="Braus G.H."/>
            <person name="Fischer R."/>
            <person name="Frisvad J.C."/>
            <person name="Goldman G.H."/>
            <person name="Houbraken J."/>
            <person name="Oakley B."/>
            <person name="Pocsi I."/>
            <person name="Scazzocchio C."/>
            <person name="Seiboth B."/>
            <person name="vanKuyk P.A."/>
            <person name="Wortman J."/>
            <person name="Dyer P.S."/>
            <person name="Grigoriev I.V."/>
        </authorList>
    </citation>
    <scope>NUCLEOTIDE SEQUENCE [LARGE SCALE GENOMIC DNA]</scope>
    <source>
        <strain evidence="6">CBS 516.65</strain>
    </source>
</reference>
<evidence type="ECO:0000313" key="5">
    <source>
        <dbReference type="EMBL" id="OJJ83499.1"/>
    </source>
</evidence>
<dbReference type="OrthoDB" id="4421360at2759"/>
<dbReference type="PROSITE" id="PS50297">
    <property type="entry name" value="ANK_REP_REGION"/>
    <property type="match status" value="1"/>
</dbReference>
<evidence type="ECO:0000313" key="6">
    <source>
        <dbReference type="Proteomes" id="UP000184300"/>
    </source>
</evidence>
<dbReference type="AlphaFoldDB" id="A0A1L9VHU9"/>
<dbReference type="VEuPathDB" id="FungiDB:ASPGLDRAFT_82848"/>
<keyword evidence="6" id="KW-1185">Reference proteome</keyword>
<dbReference type="PANTHER" id="PTHR24189">
    <property type="entry name" value="MYOTROPHIN"/>
    <property type="match status" value="1"/>
</dbReference>
<keyword evidence="1" id="KW-0677">Repeat</keyword>
<keyword evidence="2 3" id="KW-0040">ANK repeat</keyword>
<name>A0A1L9VHU9_ASPGL</name>
<organism evidence="5 6">
    <name type="scientific">Aspergillus glaucus CBS 516.65</name>
    <dbReference type="NCBI Taxonomy" id="1160497"/>
    <lineage>
        <taxon>Eukaryota</taxon>
        <taxon>Fungi</taxon>
        <taxon>Dikarya</taxon>
        <taxon>Ascomycota</taxon>
        <taxon>Pezizomycotina</taxon>
        <taxon>Eurotiomycetes</taxon>
        <taxon>Eurotiomycetidae</taxon>
        <taxon>Eurotiales</taxon>
        <taxon>Aspergillaceae</taxon>
        <taxon>Aspergillus</taxon>
        <taxon>Aspergillus subgen. Aspergillus</taxon>
    </lineage>
</organism>
<feature type="region of interest" description="Disordered" evidence="4">
    <location>
        <begin position="369"/>
        <end position="390"/>
    </location>
</feature>
<dbReference type="STRING" id="1160497.A0A1L9VHU9"/>
<dbReference type="SMART" id="SM00248">
    <property type="entry name" value="ANK"/>
    <property type="match status" value="6"/>
</dbReference>
<dbReference type="InterPro" id="IPR036770">
    <property type="entry name" value="Ankyrin_rpt-contain_sf"/>
</dbReference>
<evidence type="ECO:0000256" key="4">
    <source>
        <dbReference type="SAM" id="MobiDB-lite"/>
    </source>
</evidence>
<sequence>MEARQNRWTRPQYDAKNRVKGKEVARTERIIAGHNNTISDPSPRHCGDRSKMPLLDLPTETILQITYHLDESPYHDKYTSINSFARANRHLYSIVNPFLYRLDAKEGDALYHAVGNGLIETAQKAYRAGSSAHEGLLYWAVSERTLLGELNNASEDGRAEIVKKLISRDGVNPSVARFKRNPPLAGAAERGNDAVVDVLLADPWTDPNVLYHFEDRTILEKAAQRGYTNIVRSLLARGASTRPNFQTPMHSAVIKRDPRMLELFLNRIDVDPNAIFNGQTLLHHAVSANREDLVGLLLTDQHVDVNLTDMTNGQTPLLDVVILNNDKMVKQLLSAGADPNLADRTGPSPAMLIECSNDQARGELLKRNNKNPHTISDERRKRHRVMTIPD</sequence>
<feature type="repeat" description="ANK" evidence="3">
    <location>
        <begin position="312"/>
        <end position="344"/>
    </location>
</feature>
<feature type="compositionally biased region" description="Basic residues" evidence="4">
    <location>
        <begin position="380"/>
        <end position="390"/>
    </location>
</feature>
<dbReference type="EMBL" id="KV878899">
    <property type="protein sequence ID" value="OJJ83499.1"/>
    <property type="molecule type" value="Genomic_DNA"/>
</dbReference>
<protein>
    <submittedName>
        <fullName evidence="5">Uncharacterized protein</fullName>
    </submittedName>
</protein>
<accession>A0A1L9VHU9</accession>
<evidence type="ECO:0000256" key="1">
    <source>
        <dbReference type="ARBA" id="ARBA00022737"/>
    </source>
</evidence>
<proteinExistence type="predicted"/>